<dbReference type="Gene3D" id="1.10.20.10">
    <property type="entry name" value="Histone, subunit A"/>
    <property type="match status" value="1"/>
</dbReference>
<gene>
    <name evidence="5" type="primary">LOC111462901</name>
</gene>
<dbReference type="GeneID" id="111462901"/>
<dbReference type="PANTHER" id="PTHR10252">
    <property type="entry name" value="HISTONE-LIKE TRANSCRIPTION FACTOR CCAAT-RELATED"/>
    <property type="match status" value="1"/>
</dbReference>
<dbReference type="RefSeq" id="XP_022962477.1">
    <property type="nucleotide sequence ID" value="XM_023106709.1"/>
</dbReference>
<reference evidence="5" key="1">
    <citation type="submission" date="2025-08" db="UniProtKB">
        <authorList>
            <consortium name="RefSeq"/>
        </authorList>
    </citation>
    <scope>IDENTIFICATION</scope>
    <source>
        <tissue evidence="5">Young leaves</tissue>
    </source>
</reference>
<dbReference type="CDD" id="cd22929">
    <property type="entry name" value="HFD_POLE4-like"/>
    <property type="match status" value="1"/>
</dbReference>
<keyword evidence="2" id="KW-0539">Nucleus</keyword>
<dbReference type="SUPFAM" id="SSF47113">
    <property type="entry name" value="Histone-fold"/>
    <property type="match status" value="1"/>
</dbReference>
<dbReference type="InterPro" id="IPR009072">
    <property type="entry name" value="Histone-fold"/>
</dbReference>
<dbReference type="Proteomes" id="UP000504609">
    <property type="component" value="Unplaced"/>
</dbReference>
<dbReference type="InterPro" id="IPR003958">
    <property type="entry name" value="CBFA_NFYB_domain"/>
</dbReference>
<comment type="subcellular location">
    <subcellularLocation>
        <location evidence="1">Nucleus</location>
    </subcellularLocation>
</comment>
<proteinExistence type="predicted"/>
<sequence length="140" mass="15744">MAEEEPGEAIRPEFPMGRIKKIMKLDKDIGKVNSEALFLVSCATELFLELLAEKSSEVAAEKKRKTVKLEHIRIAVKRHQSIGDFLLDSLPLPSQPSDAPAKDENRTRVVVDKVAPEGTRRIDDFFRRPEKTASAETNET</sequence>
<evidence type="ECO:0000256" key="2">
    <source>
        <dbReference type="ARBA" id="ARBA00023242"/>
    </source>
</evidence>
<name>A0A6J1HCT3_CUCMO</name>
<evidence type="ECO:0000313" key="5">
    <source>
        <dbReference type="RefSeq" id="XP_022962477.1"/>
    </source>
</evidence>
<dbReference type="GO" id="GO:0000976">
    <property type="term" value="F:transcription cis-regulatory region binding"/>
    <property type="evidence" value="ECO:0007669"/>
    <property type="project" value="TreeGrafter"/>
</dbReference>
<dbReference type="GO" id="GO:0006355">
    <property type="term" value="P:regulation of DNA-templated transcription"/>
    <property type="evidence" value="ECO:0007669"/>
    <property type="project" value="TreeGrafter"/>
</dbReference>
<feature type="domain" description="Transcription factor CBF/NF-Y/archaeal histone" evidence="3">
    <location>
        <begin position="13"/>
        <end position="76"/>
    </location>
</feature>
<keyword evidence="4" id="KW-1185">Reference proteome</keyword>
<dbReference type="GO" id="GO:0046982">
    <property type="term" value="F:protein heterodimerization activity"/>
    <property type="evidence" value="ECO:0007669"/>
    <property type="project" value="InterPro"/>
</dbReference>
<evidence type="ECO:0000256" key="1">
    <source>
        <dbReference type="ARBA" id="ARBA00004123"/>
    </source>
</evidence>
<organism evidence="4 5">
    <name type="scientific">Cucurbita moschata</name>
    <name type="common">Winter crookneck squash</name>
    <name type="synonym">Cucurbita pepo var. moschata</name>
    <dbReference type="NCBI Taxonomy" id="3662"/>
    <lineage>
        <taxon>Eukaryota</taxon>
        <taxon>Viridiplantae</taxon>
        <taxon>Streptophyta</taxon>
        <taxon>Embryophyta</taxon>
        <taxon>Tracheophyta</taxon>
        <taxon>Spermatophyta</taxon>
        <taxon>Magnoliopsida</taxon>
        <taxon>eudicotyledons</taxon>
        <taxon>Gunneridae</taxon>
        <taxon>Pentapetalae</taxon>
        <taxon>rosids</taxon>
        <taxon>fabids</taxon>
        <taxon>Cucurbitales</taxon>
        <taxon>Cucurbitaceae</taxon>
        <taxon>Cucurbiteae</taxon>
        <taxon>Cucurbita</taxon>
    </lineage>
</organism>
<dbReference type="PANTHER" id="PTHR10252:SF54">
    <property type="entry name" value="CHROMATIN ACCESSIBILITY COMPLEX PROTEIN 1"/>
    <property type="match status" value="1"/>
</dbReference>
<evidence type="ECO:0000259" key="3">
    <source>
        <dbReference type="Pfam" id="PF00808"/>
    </source>
</evidence>
<accession>A0A6J1HCT3</accession>
<dbReference type="Pfam" id="PF00808">
    <property type="entry name" value="CBFD_NFYB_HMF"/>
    <property type="match status" value="1"/>
</dbReference>
<protein>
    <submittedName>
        <fullName evidence="5">DNA polymerase epsilon subunit C</fullName>
    </submittedName>
</protein>
<dbReference type="GO" id="GO:0005634">
    <property type="term" value="C:nucleus"/>
    <property type="evidence" value="ECO:0007669"/>
    <property type="project" value="UniProtKB-SubCell"/>
</dbReference>
<evidence type="ECO:0000313" key="4">
    <source>
        <dbReference type="Proteomes" id="UP000504609"/>
    </source>
</evidence>
<dbReference type="AlphaFoldDB" id="A0A6J1HCT3"/>
<dbReference type="KEGG" id="cmos:111462901"/>
<dbReference type="InterPro" id="IPR050568">
    <property type="entry name" value="Transcr_DNA_Rep_Reg"/>
</dbReference>